<evidence type="ECO:0000313" key="2">
    <source>
        <dbReference type="EMBL" id="AJQ51784.1"/>
    </source>
</evidence>
<dbReference type="InterPro" id="IPR029063">
    <property type="entry name" value="SAM-dependent_MTases_sf"/>
</dbReference>
<dbReference type="AlphaFoldDB" id="A0A9N7G9M1"/>
<sequence>MDINQEQISLTKRKLCSQNIFNVKYHVADIQNYQGKEKYDLVYCRFLLIHLMNPQRALNNMLSLLKPGGIIACEEHDYKTMFNYPYSYSIDKYKELLKEIEQKLNVDYSYGTKLFHTLCHLNLKKVKYHFYLPVFNNAEKKLLLKLSLLETREYFIKHHLVNNLEIDNMFNEIEDIIKDRTVIQSTGGVFQSWGIK</sequence>
<evidence type="ECO:0000259" key="1">
    <source>
        <dbReference type="Pfam" id="PF13847"/>
    </source>
</evidence>
<dbReference type="Pfam" id="PF13847">
    <property type="entry name" value="Methyltransf_31"/>
    <property type="match status" value="1"/>
</dbReference>
<gene>
    <name evidence="2" type="ORF">UQ52_03030</name>
</gene>
<dbReference type="SUPFAM" id="SSF53335">
    <property type="entry name" value="S-adenosyl-L-methionine-dependent methyltransferases"/>
    <property type="match status" value="1"/>
</dbReference>
<dbReference type="Proteomes" id="UP000077462">
    <property type="component" value="Chromosome"/>
</dbReference>
<organism evidence="2 3">
    <name type="scientific">Rickettsia conorii subsp. raoultii</name>
    <dbReference type="NCBI Taxonomy" id="369822"/>
    <lineage>
        <taxon>Bacteria</taxon>
        <taxon>Pseudomonadati</taxon>
        <taxon>Pseudomonadota</taxon>
        <taxon>Alphaproteobacteria</taxon>
        <taxon>Rickettsiales</taxon>
        <taxon>Rickettsiaceae</taxon>
        <taxon>Rickettsieae</taxon>
        <taxon>Rickettsia</taxon>
        <taxon>spotted fever group</taxon>
    </lineage>
</organism>
<dbReference type="InterPro" id="IPR025714">
    <property type="entry name" value="Methyltranfer_dom"/>
</dbReference>
<proteinExistence type="predicted"/>
<evidence type="ECO:0000313" key="3">
    <source>
        <dbReference type="Proteomes" id="UP000077462"/>
    </source>
</evidence>
<dbReference type="EMBL" id="CP010969">
    <property type="protein sequence ID" value="AJQ51784.1"/>
    <property type="molecule type" value="Genomic_DNA"/>
</dbReference>
<reference evidence="2 3" key="1">
    <citation type="journal article" date="2016" name="Genome Announc.">
        <title>Genome Sequence of the Tick-Borne Pathogen Rickettsia raoultii.</title>
        <authorList>
            <person name="El Karkouri K."/>
            <person name="Mediannikov O."/>
            <person name="Robert C."/>
            <person name="Raoult D."/>
            <person name="Fournier P.E."/>
        </authorList>
    </citation>
    <scope>NUCLEOTIDE SEQUENCE [LARGE SCALE GENOMIC DNA]</scope>
    <source>
        <strain evidence="2 3">Khabarovsk</strain>
    </source>
</reference>
<accession>A0A9N7G9M1</accession>
<protein>
    <recommendedName>
        <fullName evidence="1">Methyltransferase domain-containing protein</fullName>
    </recommendedName>
</protein>
<dbReference type="RefSeq" id="WP_064463613.1">
    <property type="nucleotide sequence ID" value="NZ_CP019435.1"/>
</dbReference>
<dbReference type="Gene3D" id="3.40.50.150">
    <property type="entry name" value="Vaccinia Virus protein VP39"/>
    <property type="match status" value="1"/>
</dbReference>
<dbReference type="CDD" id="cd02440">
    <property type="entry name" value="AdoMet_MTases"/>
    <property type="match status" value="1"/>
</dbReference>
<name>A0A9N7G9M1_RICCR</name>
<feature type="domain" description="Methyltransferase" evidence="1">
    <location>
        <begin position="2"/>
        <end position="102"/>
    </location>
</feature>